<dbReference type="Pfam" id="PF03416">
    <property type="entry name" value="Peptidase_C54"/>
    <property type="match status" value="1"/>
</dbReference>
<dbReference type="PANTHER" id="PTHR22624">
    <property type="entry name" value="CYSTEINE PROTEASE ATG4"/>
    <property type="match status" value="1"/>
</dbReference>
<dbReference type="EC" id="3.4.22.-" evidence="11"/>
<dbReference type="GO" id="GO:0034727">
    <property type="term" value="P:piecemeal microautophagy of the nucleus"/>
    <property type="evidence" value="ECO:0007669"/>
    <property type="project" value="TreeGrafter"/>
</dbReference>
<keyword evidence="4 11" id="KW-0963">Cytoplasm</keyword>
<dbReference type="InterPro" id="IPR038765">
    <property type="entry name" value="Papain-like_cys_pep_sf"/>
</dbReference>
<feature type="region of interest" description="Disordered" evidence="12">
    <location>
        <begin position="77"/>
        <end position="117"/>
    </location>
</feature>
<keyword evidence="3" id="KW-0813">Transport</keyword>
<dbReference type="GO" id="GO:0035973">
    <property type="term" value="P:aggrephagy"/>
    <property type="evidence" value="ECO:0007669"/>
    <property type="project" value="TreeGrafter"/>
</dbReference>
<feature type="compositionally biased region" description="Low complexity" evidence="12">
    <location>
        <begin position="9"/>
        <end position="20"/>
    </location>
</feature>
<evidence type="ECO:0000256" key="12">
    <source>
        <dbReference type="SAM" id="MobiDB-lite"/>
    </source>
</evidence>
<dbReference type="Proteomes" id="UP001239445">
    <property type="component" value="Unassembled WGS sequence"/>
</dbReference>
<keyword evidence="5 11" id="KW-0645">Protease</keyword>
<dbReference type="PANTHER" id="PTHR22624:SF49">
    <property type="entry name" value="CYSTEINE PROTEASE"/>
    <property type="match status" value="1"/>
</dbReference>
<evidence type="ECO:0000256" key="7">
    <source>
        <dbReference type="ARBA" id="ARBA00022807"/>
    </source>
</evidence>
<evidence type="ECO:0000256" key="6">
    <source>
        <dbReference type="ARBA" id="ARBA00022801"/>
    </source>
</evidence>
<comment type="catalytic activity">
    <reaction evidence="10">
        <text>[protein]-C-terminal L-amino acid-glycyl-phosphatidylethanolamide + H2O = [protein]-C-terminal L-amino acid-glycine + a 1,2-diacyl-sn-glycero-3-phosphoethanolamine</text>
        <dbReference type="Rhea" id="RHEA:67548"/>
        <dbReference type="Rhea" id="RHEA-COMP:17323"/>
        <dbReference type="Rhea" id="RHEA-COMP:17324"/>
        <dbReference type="ChEBI" id="CHEBI:15377"/>
        <dbReference type="ChEBI" id="CHEBI:64612"/>
        <dbReference type="ChEBI" id="CHEBI:172940"/>
        <dbReference type="ChEBI" id="CHEBI:172941"/>
    </reaction>
    <physiologicalReaction direction="left-to-right" evidence="10">
        <dbReference type="Rhea" id="RHEA:67549"/>
    </physiologicalReaction>
</comment>
<keyword evidence="6 11" id="KW-0378">Hydrolase</keyword>
<dbReference type="GO" id="GO:0004197">
    <property type="term" value="F:cysteine-type endopeptidase activity"/>
    <property type="evidence" value="ECO:0007669"/>
    <property type="project" value="TreeGrafter"/>
</dbReference>
<evidence type="ECO:0000256" key="3">
    <source>
        <dbReference type="ARBA" id="ARBA00022448"/>
    </source>
</evidence>
<dbReference type="AlphaFoldDB" id="A0AAJ0BB31"/>
<gene>
    <name evidence="14" type="ORF">QBC47DRAFT_325780</name>
</gene>
<organism evidence="14 15">
    <name type="scientific">Echria macrotheca</name>
    <dbReference type="NCBI Taxonomy" id="438768"/>
    <lineage>
        <taxon>Eukaryota</taxon>
        <taxon>Fungi</taxon>
        <taxon>Dikarya</taxon>
        <taxon>Ascomycota</taxon>
        <taxon>Pezizomycotina</taxon>
        <taxon>Sordariomycetes</taxon>
        <taxon>Sordariomycetidae</taxon>
        <taxon>Sordariales</taxon>
        <taxon>Schizotheciaceae</taxon>
        <taxon>Echria</taxon>
    </lineage>
</organism>
<protein>
    <recommendedName>
        <fullName evidence="11">Cysteine protease</fullName>
        <ecNumber evidence="11">3.4.22.-</ecNumber>
    </recommendedName>
</protein>
<evidence type="ECO:0000313" key="14">
    <source>
        <dbReference type="EMBL" id="KAK1753457.1"/>
    </source>
</evidence>
<dbReference type="EMBL" id="MU839837">
    <property type="protein sequence ID" value="KAK1753457.1"/>
    <property type="molecule type" value="Genomic_DNA"/>
</dbReference>
<evidence type="ECO:0000256" key="2">
    <source>
        <dbReference type="ARBA" id="ARBA00010958"/>
    </source>
</evidence>
<evidence type="ECO:0000256" key="5">
    <source>
        <dbReference type="ARBA" id="ARBA00022670"/>
    </source>
</evidence>
<evidence type="ECO:0000256" key="8">
    <source>
        <dbReference type="ARBA" id="ARBA00022927"/>
    </source>
</evidence>
<evidence type="ECO:0000256" key="10">
    <source>
        <dbReference type="ARBA" id="ARBA00029362"/>
    </source>
</evidence>
<name>A0AAJ0BB31_9PEZI</name>
<dbReference type="GO" id="GO:0000423">
    <property type="term" value="P:mitophagy"/>
    <property type="evidence" value="ECO:0007669"/>
    <property type="project" value="TreeGrafter"/>
</dbReference>
<evidence type="ECO:0000259" key="13">
    <source>
        <dbReference type="Pfam" id="PF03416"/>
    </source>
</evidence>
<dbReference type="GO" id="GO:0019786">
    <property type="term" value="F:protein-phosphatidylethanolamide deconjugating activity"/>
    <property type="evidence" value="ECO:0007669"/>
    <property type="project" value="InterPro"/>
</dbReference>
<dbReference type="SUPFAM" id="SSF54001">
    <property type="entry name" value="Cysteine proteinases"/>
    <property type="match status" value="1"/>
</dbReference>
<proteinExistence type="inferred from homology"/>
<evidence type="ECO:0000256" key="11">
    <source>
        <dbReference type="RuleBase" id="RU363115"/>
    </source>
</evidence>
<comment type="function">
    <text evidence="11">Required for selective autophagic degradation of the nucleus (nucleophagy) as well as for mitophagy which contributes to regulate mitochondrial quantity and quality by eliminating the mitochondria to a basal level to fulfill cellular energy requirements and preventing excess ROS production.</text>
</comment>
<feature type="domain" description="Peptidase C54 catalytic" evidence="13">
    <location>
        <begin position="135"/>
        <end position="425"/>
    </location>
</feature>
<evidence type="ECO:0000256" key="1">
    <source>
        <dbReference type="ARBA" id="ARBA00004329"/>
    </source>
</evidence>
<comment type="similarity">
    <text evidence="2 11">Belongs to the peptidase C54 family.</text>
</comment>
<evidence type="ECO:0000256" key="9">
    <source>
        <dbReference type="ARBA" id="ARBA00023006"/>
    </source>
</evidence>
<dbReference type="GO" id="GO:0000045">
    <property type="term" value="P:autophagosome assembly"/>
    <property type="evidence" value="ECO:0007669"/>
    <property type="project" value="TreeGrafter"/>
</dbReference>
<dbReference type="GO" id="GO:0016485">
    <property type="term" value="P:protein processing"/>
    <property type="evidence" value="ECO:0007669"/>
    <property type="project" value="TreeGrafter"/>
</dbReference>
<keyword evidence="9" id="KW-0072">Autophagy</keyword>
<accession>A0AAJ0BB31</accession>
<comment type="caution">
    <text evidence="14">The sequence shown here is derived from an EMBL/GenBank/DDBJ whole genome shotgun (WGS) entry which is preliminary data.</text>
</comment>
<sequence length="472" mass="51828">MRPTRAGGSWQSSVSSTSPKLAGAMEVAIAGAAEVGRVSRRIFQKIWDPEPVNDRASNEPVWCLGCPYTLDTKSFGSPRLTASTPPDDVAESTRLPAPDDKPTSHVPDTPPDSAASSFDSSLAYEEAGQDGGWPSAFLDDFESRIWMTYRTGFEPIPKSADPKAASALSFTMRLKTSFGDQVTGFSSDTGWGCMIRSGQSLLANALLITRLGREWRRSTDPGAESEILSLFADDPDAPYSLHNFVRHGAEACGKYPGEWFGPSATSRCIQALASEHESSLRVYSTGDLPDVYEDSFMAVANPDGQRFHPTLILVCTRLGIDKINQVYMEALISTLQLPQSIGIAGGRPSSSHYFVGVQGPWLFYLDPHHPRPALPYHLDPKDYTTEELDSCHTRRLRHLHVEDLDPSMLIGFLIRDEEDWTQWKRSVKHVQGKAIINVSPHDPERGMGSVRAEAVDEVETLSDDDADTVLDG</sequence>
<dbReference type="InterPro" id="IPR005078">
    <property type="entry name" value="Peptidase_C54"/>
</dbReference>
<keyword evidence="11" id="KW-0539">Nucleus</keyword>
<feature type="region of interest" description="Disordered" evidence="12">
    <location>
        <begin position="1"/>
        <end position="20"/>
    </location>
</feature>
<dbReference type="InterPro" id="IPR046792">
    <property type="entry name" value="Peptidase_C54_cat"/>
</dbReference>
<dbReference type="GO" id="GO:0005634">
    <property type="term" value="C:nucleus"/>
    <property type="evidence" value="ECO:0007669"/>
    <property type="project" value="UniProtKB-SubCell"/>
</dbReference>
<evidence type="ECO:0000313" key="15">
    <source>
        <dbReference type="Proteomes" id="UP001239445"/>
    </source>
</evidence>
<keyword evidence="15" id="KW-1185">Reference proteome</keyword>
<evidence type="ECO:0000256" key="4">
    <source>
        <dbReference type="ARBA" id="ARBA00022490"/>
    </source>
</evidence>
<keyword evidence="7" id="KW-0788">Thiol protease</keyword>
<comment type="subcellular location">
    <subcellularLocation>
        <location evidence="11">Nucleus</location>
    </subcellularLocation>
    <subcellularLocation>
        <location evidence="11">Cytoplasm</location>
    </subcellularLocation>
    <subcellularLocation>
        <location evidence="1">Preautophagosomal structure</location>
    </subcellularLocation>
</comment>
<keyword evidence="8" id="KW-0653">Protein transport</keyword>
<dbReference type="GO" id="GO:0015031">
    <property type="term" value="P:protein transport"/>
    <property type="evidence" value="ECO:0007669"/>
    <property type="project" value="UniProtKB-KW"/>
</dbReference>
<dbReference type="GO" id="GO:0000407">
    <property type="term" value="C:phagophore assembly site"/>
    <property type="evidence" value="ECO:0007669"/>
    <property type="project" value="UniProtKB-SubCell"/>
</dbReference>
<reference evidence="14" key="1">
    <citation type="submission" date="2023-06" db="EMBL/GenBank/DDBJ databases">
        <title>Genome-scale phylogeny and comparative genomics of the fungal order Sordariales.</title>
        <authorList>
            <consortium name="Lawrence Berkeley National Laboratory"/>
            <person name="Hensen N."/>
            <person name="Bonometti L."/>
            <person name="Westerberg I."/>
            <person name="Brannstrom I.O."/>
            <person name="Guillou S."/>
            <person name="Cros-Aarteil S."/>
            <person name="Calhoun S."/>
            <person name="Haridas S."/>
            <person name="Kuo A."/>
            <person name="Mondo S."/>
            <person name="Pangilinan J."/>
            <person name="Riley R."/>
            <person name="Labutti K."/>
            <person name="Andreopoulos B."/>
            <person name="Lipzen A."/>
            <person name="Chen C."/>
            <person name="Yanf M."/>
            <person name="Daum C."/>
            <person name="Ng V."/>
            <person name="Clum A."/>
            <person name="Steindorff A."/>
            <person name="Ohm R."/>
            <person name="Martin F."/>
            <person name="Silar P."/>
            <person name="Natvig D."/>
            <person name="Lalanne C."/>
            <person name="Gautier V."/>
            <person name="Ament-Velasquez S.L."/>
            <person name="Kruys A."/>
            <person name="Hutchinson M.I."/>
            <person name="Powell A.J."/>
            <person name="Barry K."/>
            <person name="Miller A.N."/>
            <person name="Grigoriev I.V."/>
            <person name="Debuchy R."/>
            <person name="Gladieux P."/>
            <person name="Thoren M.H."/>
            <person name="Johannesson H."/>
        </authorList>
    </citation>
    <scope>NUCLEOTIDE SEQUENCE</scope>
    <source>
        <strain evidence="14">PSN4</strain>
    </source>
</reference>